<protein>
    <submittedName>
        <fullName evidence="3">Uncharacterized protein</fullName>
    </submittedName>
</protein>
<feature type="signal peptide" evidence="2">
    <location>
        <begin position="1"/>
        <end position="27"/>
    </location>
</feature>
<sequence length="193" mass="19352">MASLNVSSLLLLLASPVLLVFINLVTAAALDVPNNLPQNLKDLGALGDEDTKSKIINQINGQAGTLANAPKSDATGALANMLNSAPAPQGKDQITKIMDQLKGPAPQAADALKTGGEDTMLSQMFKSAPGPGGSAVAGAAVDVFTSILKRGPPATDGSQQKPEAPPTVSGSPTQVASGVLLGVVAIFSSFVAL</sequence>
<dbReference type="Gramene" id="ONI34090">
    <property type="protein sequence ID" value="ONI34090"/>
    <property type="gene ID" value="PRUPE_1G461900"/>
</dbReference>
<organism evidence="3 4">
    <name type="scientific">Prunus persica</name>
    <name type="common">Peach</name>
    <name type="synonym">Amygdalus persica</name>
    <dbReference type="NCBI Taxonomy" id="3760"/>
    <lineage>
        <taxon>Eukaryota</taxon>
        <taxon>Viridiplantae</taxon>
        <taxon>Streptophyta</taxon>
        <taxon>Embryophyta</taxon>
        <taxon>Tracheophyta</taxon>
        <taxon>Spermatophyta</taxon>
        <taxon>Magnoliopsida</taxon>
        <taxon>eudicotyledons</taxon>
        <taxon>Gunneridae</taxon>
        <taxon>Pentapetalae</taxon>
        <taxon>rosids</taxon>
        <taxon>fabids</taxon>
        <taxon>Rosales</taxon>
        <taxon>Rosaceae</taxon>
        <taxon>Amygdaloideae</taxon>
        <taxon>Amygdaleae</taxon>
        <taxon>Prunus</taxon>
    </lineage>
</organism>
<accession>A0A251RE49</accession>
<dbReference type="Proteomes" id="UP000006882">
    <property type="component" value="Chromosome G1"/>
</dbReference>
<reference evidence="3 4" key="1">
    <citation type="journal article" date="2013" name="Nat. Genet.">
        <title>The high-quality draft genome of peach (Prunus persica) identifies unique patterns of genetic diversity, domestication and genome evolution.</title>
        <authorList>
            <consortium name="International Peach Genome Initiative"/>
            <person name="Verde I."/>
            <person name="Abbott A.G."/>
            <person name="Scalabrin S."/>
            <person name="Jung S."/>
            <person name="Shu S."/>
            <person name="Marroni F."/>
            <person name="Zhebentyayeva T."/>
            <person name="Dettori M.T."/>
            <person name="Grimwood J."/>
            <person name="Cattonaro F."/>
            <person name="Zuccolo A."/>
            <person name="Rossini L."/>
            <person name="Jenkins J."/>
            <person name="Vendramin E."/>
            <person name="Meisel L.A."/>
            <person name="Decroocq V."/>
            <person name="Sosinski B."/>
            <person name="Prochnik S."/>
            <person name="Mitros T."/>
            <person name="Policriti A."/>
            <person name="Cipriani G."/>
            <person name="Dondini L."/>
            <person name="Ficklin S."/>
            <person name="Goodstein D.M."/>
            <person name="Xuan P."/>
            <person name="Del Fabbro C."/>
            <person name="Aramini V."/>
            <person name="Copetti D."/>
            <person name="Gonzalez S."/>
            <person name="Horner D.S."/>
            <person name="Falchi R."/>
            <person name="Lucas S."/>
            <person name="Mica E."/>
            <person name="Maldonado J."/>
            <person name="Lazzari B."/>
            <person name="Bielenberg D."/>
            <person name="Pirona R."/>
            <person name="Miculan M."/>
            <person name="Barakat A."/>
            <person name="Testolin R."/>
            <person name="Stella A."/>
            <person name="Tartarini S."/>
            <person name="Tonutti P."/>
            <person name="Arus P."/>
            <person name="Orellana A."/>
            <person name="Wells C."/>
            <person name="Main D."/>
            <person name="Vizzotto G."/>
            <person name="Silva H."/>
            <person name="Salamini F."/>
            <person name="Schmutz J."/>
            <person name="Morgante M."/>
            <person name="Rokhsar D.S."/>
        </authorList>
    </citation>
    <scope>NUCLEOTIDE SEQUENCE [LARGE SCALE GENOMIC DNA]</scope>
    <source>
        <strain evidence="4">cv. Nemared</strain>
    </source>
</reference>
<gene>
    <name evidence="3" type="ORF">PRUPE_1G461900</name>
</gene>
<evidence type="ECO:0000313" key="4">
    <source>
        <dbReference type="Proteomes" id="UP000006882"/>
    </source>
</evidence>
<keyword evidence="4" id="KW-1185">Reference proteome</keyword>
<evidence type="ECO:0000313" key="3">
    <source>
        <dbReference type="EMBL" id="ONI34090.1"/>
    </source>
</evidence>
<evidence type="ECO:0000256" key="1">
    <source>
        <dbReference type="SAM" id="MobiDB-lite"/>
    </source>
</evidence>
<feature type="region of interest" description="Disordered" evidence="1">
    <location>
        <begin position="149"/>
        <end position="172"/>
    </location>
</feature>
<dbReference type="AlphaFoldDB" id="A0A251RE49"/>
<keyword evidence="2" id="KW-0732">Signal</keyword>
<evidence type="ECO:0000256" key="2">
    <source>
        <dbReference type="SAM" id="SignalP"/>
    </source>
</evidence>
<name>A0A251RE49_PRUPE</name>
<dbReference type="EMBL" id="CM007651">
    <property type="protein sequence ID" value="ONI34090.1"/>
    <property type="molecule type" value="Genomic_DNA"/>
</dbReference>
<proteinExistence type="predicted"/>
<feature type="chain" id="PRO_5011970506" evidence="2">
    <location>
        <begin position="28"/>
        <end position="193"/>
    </location>
</feature>